<dbReference type="EMBL" id="GL573472">
    <property type="protein sequence ID" value="ELR06852.1"/>
    <property type="molecule type" value="Genomic_DNA"/>
</dbReference>
<dbReference type="Proteomes" id="UP000011064">
    <property type="component" value="Unassembled WGS sequence"/>
</dbReference>
<accession>L8G141</accession>
<feature type="compositionally biased region" description="Basic and acidic residues" evidence="1">
    <location>
        <begin position="25"/>
        <end position="38"/>
    </location>
</feature>
<evidence type="ECO:0000313" key="3">
    <source>
        <dbReference type="Proteomes" id="UP000011064"/>
    </source>
</evidence>
<dbReference type="HOGENOM" id="CLU_2110038_0_0_1"/>
<dbReference type="VEuPathDB" id="FungiDB:GMDG_08143"/>
<feature type="region of interest" description="Disordered" evidence="1">
    <location>
        <begin position="88"/>
        <end position="115"/>
    </location>
</feature>
<name>L8G141_PSED2</name>
<feature type="region of interest" description="Disordered" evidence="1">
    <location>
        <begin position="17"/>
        <end position="71"/>
    </location>
</feature>
<dbReference type="InParanoid" id="L8G141"/>
<feature type="compositionally biased region" description="Polar residues" evidence="1">
    <location>
        <begin position="44"/>
        <end position="63"/>
    </location>
</feature>
<proteinExistence type="predicted"/>
<gene>
    <name evidence="2" type="ORF">GMDG_08143</name>
</gene>
<sequence>MLCCGVELGNALGGHKGHPICLRGSSHDIGRDDRDGRFGGKRAQYSSSRNQDSYPPMVSYNQPTEHHKEMHRDAGRVLASAVLTLRRQGRPDAGMRLDSLSFGLKATQTEDVESD</sequence>
<organism evidence="2 3">
    <name type="scientific">Pseudogymnoascus destructans (strain ATCC MYA-4855 / 20631-21)</name>
    <name type="common">Bat white-nose syndrome fungus</name>
    <name type="synonym">Geomyces destructans</name>
    <dbReference type="NCBI Taxonomy" id="658429"/>
    <lineage>
        <taxon>Eukaryota</taxon>
        <taxon>Fungi</taxon>
        <taxon>Dikarya</taxon>
        <taxon>Ascomycota</taxon>
        <taxon>Pezizomycotina</taxon>
        <taxon>Leotiomycetes</taxon>
        <taxon>Thelebolales</taxon>
        <taxon>Thelebolaceae</taxon>
        <taxon>Pseudogymnoascus</taxon>
    </lineage>
</organism>
<reference evidence="3" key="1">
    <citation type="submission" date="2010-09" db="EMBL/GenBank/DDBJ databases">
        <title>The genome sequence of Geomyces destructans 20631-21.</title>
        <authorList>
            <consortium name="The Broad Institute Genome Sequencing Platform"/>
            <person name="Cuomo C.A."/>
            <person name="Blehert D.S."/>
            <person name="Lorch J.M."/>
            <person name="Young S.K."/>
            <person name="Zeng Q."/>
            <person name="Gargeya S."/>
            <person name="Fitzgerald M."/>
            <person name="Haas B."/>
            <person name="Abouelleil A."/>
            <person name="Alvarado L."/>
            <person name="Arachchi H.M."/>
            <person name="Berlin A."/>
            <person name="Brown A."/>
            <person name="Chapman S.B."/>
            <person name="Chen Z."/>
            <person name="Dunbar C."/>
            <person name="Freedman E."/>
            <person name="Gearin G."/>
            <person name="Gellesch M."/>
            <person name="Goldberg J."/>
            <person name="Griggs A."/>
            <person name="Gujja S."/>
            <person name="Heiman D."/>
            <person name="Howarth C."/>
            <person name="Larson L."/>
            <person name="Lui A."/>
            <person name="MacDonald P.J.P."/>
            <person name="Montmayeur A."/>
            <person name="Murphy C."/>
            <person name="Neiman D."/>
            <person name="Pearson M."/>
            <person name="Priest M."/>
            <person name="Roberts A."/>
            <person name="Saif S."/>
            <person name="Shea T."/>
            <person name="Shenoy N."/>
            <person name="Sisk P."/>
            <person name="Stolte C."/>
            <person name="Sykes S."/>
            <person name="Wortman J."/>
            <person name="Nusbaum C."/>
            <person name="Birren B."/>
        </authorList>
    </citation>
    <scope>NUCLEOTIDE SEQUENCE [LARGE SCALE GENOMIC DNA]</scope>
    <source>
        <strain evidence="3">ATCC MYA-4855 / 20631-21</strain>
    </source>
</reference>
<dbReference type="AlphaFoldDB" id="L8G141"/>
<protein>
    <submittedName>
        <fullName evidence="2">Uncharacterized protein</fullName>
    </submittedName>
</protein>
<evidence type="ECO:0000313" key="2">
    <source>
        <dbReference type="EMBL" id="ELR06852.1"/>
    </source>
</evidence>
<evidence type="ECO:0000256" key="1">
    <source>
        <dbReference type="SAM" id="MobiDB-lite"/>
    </source>
</evidence>
<keyword evidence="3" id="KW-1185">Reference proteome</keyword>